<dbReference type="AlphaFoldDB" id="A0A6J7EKI1"/>
<dbReference type="SUPFAM" id="SSF52540">
    <property type="entry name" value="P-loop containing nucleoside triphosphate hydrolases"/>
    <property type="match status" value="1"/>
</dbReference>
<name>A0A6J7EKI1_9ZZZZ</name>
<evidence type="ECO:0000313" key="2">
    <source>
        <dbReference type="EMBL" id="CAB4880133.1"/>
    </source>
</evidence>
<dbReference type="EMBL" id="CAFBLR010000130">
    <property type="protein sequence ID" value="CAB4880133.1"/>
    <property type="molecule type" value="Genomic_DNA"/>
</dbReference>
<proteinExistence type="predicted"/>
<dbReference type="InterPro" id="IPR027417">
    <property type="entry name" value="P-loop_NTPase"/>
</dbReference>
<protein>
    <submittedName>
        <fullName evidence="2">Unannotated protein</fullName>
    </submittedName>
</protein>
<reference evidence="2" key="1">
    <citation type="submission" date="2020-05" db="EMBL/GenBank/DDBJ databases">
        <authorList>
            <person name="Chiriac C."/>
            <person name="Salcher M."/>
            <person name="Ghai R."/>
            <person name="Kavagutti S V."/>
        </authorList>
    </citation>
    <scope>NUCLEOTIDE SEQUENCE</scope>
</reference>
<organism evidence="2">
    <name type="scientific">freshwater metagenome</name>
    <dbReference type="NCBI Taxonomy" id="449393"/>
    <lineage>
        <taxon>unclassified sequences</taxon>
        <taxon>metagenomes</taxon>
        <taxon>ecological metagenomes</taxon>
    </lineage>
</organism>
<evidence type="ECO:0000313" key="3">
    <source>
        <dbReference type="EMBL" id="CAB5065582.1"/>
    </source>
</evidence>
<dbReference type="EMBL" id="CAEZYY010000046">
    <property type="protein sequence ID" value="CAB4768304.1"/>
    <property type="molecule type" value="Genomic_DNA"/>
</dbReference>
<evidence type="ECO:0000313" key="1">
    <source>
        <dbReference type="EMBL" id="CAB4768304.1"/>
    </source>
</evidence>
<dbReference type="Gene3D" id="3.40.50.300">
    <property type="entry name" value="P-loop containing nucleotide triphosphate hydrolases"/>
    <property type="match status" value="1"/>
</dbReference>
<gene>
    <name evidence="1" type="ORF">UFOPK2806_02275</name>
    <name evidence="2" type="ORF">UFOPK3417_01293</name>
    <name evidence="3" type="ORF">UFOPK4306_01618</name>
</gene>
<accession>A0A6J7EKI1</accession>
<dbReference type="EMBL" id="CAFBQP010000063">
    <property type="protein sequence ID" value="CAB5065582.1"/>
    <property type="molecule type" value="Genomic_DNA"/>
</dbReference>
<sequence>MSLIGIASLHGSPGVTSLAVALTARMNDTGRPALIVEADPDGGVLAARLDLSLVPNLTDLAGAARRSLDTGELAHYAQRVNPQTPIIVAHPSGEQTSGALRASGASLAHTFGEADFRVVADLGRWRTDSPANPLIEVADPLLLVIRSALEDIVQVLHLLDRVDRRERLRLVAVGERPYSGRQITDATGLPVVACLPEDRKQPSRTRVGPAARRDAWASAVSVLTETLCGNEPSPMGSSTH</sequence>